<keyword evidence="1" id="KW-1133">Transmembrane helix</keyword>
<dbReference type="STRING" id="1817892.AUK40_00490"/>
<dbReference type="EMBL" id="MNZT01000010">
    <property type="protein sequence ID" value="OIP99720.1"/>
    <property type="molecule type" value="Genomic_DNA"/>
</dbReference>
<sequence>MKESTRQFVLGTFFSLYVILVVWYWGQYLPCLVGAVAGGLRIYLFQVSKERDRFQQHSGFSIPALKRSEAQQHELRQEYAGYKADVKKLEVWRKPLGFLALALVAAAIVLLDKQMIFYTFIITMMTVWVWFQGYLAWKVGE</sequence>
<accession>A0A1J5J887</accession>
<protein>
    <submittedName>
        <fullName evidence="2">Uncharacterized protein</fullName>
    </submittedName>
</protein>
<feature type="transmembrane region" description="Helical" evidence="1">
    <location>
        <begin position="7"/>
        <end position="26"/>
    </location>
</feature>
<evidence type="ECO:0000313" key="2">
    <source>
        <dbReference type="EMBL" id="OIP99720.1"/>
    </source>
</evidence>
<keyword evidence="1" id="KW-0472">Membrane</keyword>
<name>A0A1J5J887_9BACT</name>
<keyword evidence="1" id="KW-0812">Transmembrane</keyword>
<organism evidence="2 3">
    <name type="scientific">Candidatus Wirthbacteria bacterium CG2_30_54_11</name>
    <dbReference type="NCBI Taxonomy" id="1817892"/>
    <lineage>
        <taxon>Bacteria</taxon>
        <taxon>Candidatus Wirthbacteria</taxon>
    </lineage>
</organism>
<feature type="transmembrane region" description="Helical" evidence="1">
    <location>
        <begin position="116"/>
        <end position="137"/>
    </location>
</feature>
<dbReference type="AlphaFoldDB" id="A0A1J5J887"/>
<evidence type="ECO:0000313" key="3">
    <source>
        <dbReference type="Proteomes" id="UP000183245"/>
    </source>
</evidence>
<feature type="transmembrane region" description="Helical" evidence="1">
    <location>
        <begin position="32"/>
        <end position="48"/>
    </location>
</feature>
<evidence type="ECO:0000256" key="1">
    <source>
        <dbReference type="SAM" id="Phobius"/>
    </source>
</evidence>
<reference evidence="2 3" key="1">
    <citation type="journal article" date="2016" name="Environ. Microbiol.">
        <title>Genomic resolution of a cold subsurface aquifer community provides metabolic insights for novel microbes adapted to high CO concentrations.</title>
        <authorList>
            <person name="Probst A.J."/>
            <person name="Castelle C.J."/>
            <person name="Singh A."/>
            <person name="Brown C.T."/>
            <person name="Anantharaman K."/>
            <person name="Sharon I."/>
            <person name="Hug L.A."/>
            <person name="Burstein D."/>
            <person name="Emerson J.B."/>
            <person name="Thomas B.C."/>
            <person name="Banfield J.F."/>
        </authorList>
    </citation>
    <scope>NUCLEOTIDE SEQUENCE [LARGE SCALE GENOMIC DNA]</scope>
    <source>
        <strain evidence="2">CG2_30_54_11</strain>
    </source>
</reference>
<comment type="caution">
    <text evidence="2">The sequence shown here is derived from an EMBL/GenBank/DDBJ whole genome shotgun (WGS) entry which is preliminary data.</text>
</comment>
<gene>
    <name evidence="2" type="ORF">AUK40_00490</name>
</gene>
<feature type="transmembrane region" description="Helical" evidence="1">
    <location>
        <begin position="91"/>
        <end position="110"/>
    </location>
</feature>
<dbReference type="Proteomes" id="UP000183245">
    <property type="component" value="Unassembled WGS sequence"/>
</dbReference>
<proteinExistence type="predicted"/>